<dbReference type="SUPFAM" id="SSF53474">
    <property type="entry name" value="alpha/beta-Hydrolases"/>
    <property type="match status" value="1"/>
</dbReference>
<accession>A0ABT1WUX0</accession>
<dbReference type="EMBL" id="JAJUPA010000007">
    <property type="protein sequence ID" value="MCQ9630186.1"/>
    <property type="molecule type" value="Genomic_DNA"/>
</dbReference>
<comment type="similarity">
    <text evidence="1">Belongs to the aldo/keto reductase family.</text>
</comment>
<gene>
    <name evidence="6" type="ORF">LZL92_07770</name>
</gene>
<dbReference type="PRINTS" id="PR00069">
    <property type="entry name" value="ALDKETRDTASE"/>
</dbReference>
<dbReference type="Pfam" id="PF00135">
    <property type="entry name" value="COesterase"/>
    <property type="match status" value="1"/>
</dbReference>
<dbReference type="PANTHER" id="PTHR43827:SF3">
    <property type="entry name" value="NADP-DEPENDENT OXIDOREDUCTASE DOMAIN-CONTAINING PROTEIN"/>
    <property type="match status" value="1"/>
</dbReference>
<name>A0ABT1WUX0_ACTSU</name>
<evidence type="ECO:0000256" key="2">
    <source>
        <dbReference type="ARBA" id="ARBA00022857"/>
    </source>
</evidence>
<dbReference type="PANTHER" id="PTHR43827">
    <property type="entry name" value="2,5-DIKETO-D-GLUCONIC ACID REDUCTASE"/>
    <property type="match status" value="1"/>
</dbReference>
<sequence>MKSVKLNNGIEMPMVGFGVFQVSDEDTEKAVLAALKAGYRLLDTAAVYGNEAGVGRAIKASGIPREEIFVTTKLWIQRENGYENTKKALEDSLNRLGLDYVDLYLMHQPFGDVHEQWRAMEDLYKAGKARAIGVSNFHMDRLKAKYGNKTDEIVAAFRAAYPNRMIADALYVDSFLRTPALKTARLKADQQGAPVYNYIFSWDTPVFNSVPMSYHTSEIAFVFNNIERMAQATGGGKDAQALADKMSRAWTNFAKTGNPNAEGLPQWDAYTRENGKVMIFDNQPEVKQHHDEKLQRLLAPNYNF</sequence>
<protein>
    <submittedName>
        <fullName evidence="6">Aldo/keto reductase</fullName>
    </submittedName>
</protein>
<organism evidence="6 7">
    <name type="scientific">Actinobacillus suis</name>
    <dbReference type="NCBI Taxonomy" id="716"/>
    <lineage>
        <taxon>Bacteria</taxon>
        <taxon>Pseudomonadati</taxon>
        <taxon>Pseudomonadota</taxon>
        <taxon>Gammaproteobacteria</taxon>
        <taxon>Pasteurellales</taxon>
        <taxon>Pasteurellaceae</taxon>
        <taxon>Actinobacillus</taxon>
    </lineage>
</organism>
<dbReference type="Pfam" id="PF00248">
    <property type="entry name" value="Aldo_ket_red"/>
    <property type="match status" value="1"/>
</dbReference>
<dbReference type="Gene3D" id="3.20.20.100">
    <property type="entry name" value="NADP-dependent oxidoreductase domain"/>
    <property type="match status" value="1"/>
</dbReference>
<evidence type="ECO:0000259" key="4">
    <source>
        <dbReference type="Pfam" id="PF00135"/>
    </source>
</evidence>
<keyword evidence="2" id="KW-0521">NADP</keyword>
<evidence type="ECO:0000256" key="3">
    <source>
        <dbReference type="ARBA" id="ARBA00023002"/>
    </source>
</evidence>
<reference evidence="6 7" key="1">
    <citation type="submission" date="2021-12" db="EMBL/GenBank/DDBJ databases">
        <title>Identification and characterization of A. suis stains in western Canada.</title>
        <authorList>
            <person name="Kulathunga D.G.R.S."/>
            <person name="De Oliveira Costa M."/>
        </authorList>
    </citation>
    <scope>NUCLEOTIDE SEQUENCE [LARGE SCALE GENOMIC DNA]</scope>
    <source>
        <strain evidence="6 7">18_292</strain>
    </source>
</reference>
<dbReference type="InterPro" id="IPR002018">
    <property type="entry name" value="CarbesteraseB"/>
</dbReference>
<proteinExistence type="inferred from homology"/>
<evidence type="ECO:0000259" key="5">
    <source>
        <dbReference type="Pfam" id="PF00248"/>
    </source>
</evidence>
<dbReference type="PROSITE" id="PS00062">
    <property type="entry name" value="ALDOKETO_REDUCTASE_2"/>
    <property type="match status" value="1"/>
</dbReference>
<keyword evidence="7" id="KW-1185">Reference proteome</keyword>
<dbReference type="Proteomes" id="UP001206331">
    <property type="component" value="Unassembled WGS sequence"/>
</dbReference>
<dbReference type="InterPro" id="IPR020471">
    <property type="entry name" value="AKR"/>
</dbReference>
<dbReference type="RefSeq" id="WP_015674081.1">
    <property type="nucleotide sequence ID" value="NZ_CP090556.1"/>
</dbReference>
<feature type="domain" description="NADP-dependent oxidoreductase" evidence="5">
    <location>
        <begin position="21"/>
        <end position="144"/>
    </location>
</feature>
<feature type="domain" description="Carboxylesterase type B" evidence="4">
    <location>
        <begin position="165"/>
        <end position="292"/>
    </location>
</feature>
<dbReference type="InterPro" id="IPR018170">
    <property type="entry name" value="Aldo/ket_reductase_CS"/>
</dbReference>
<dbReference type="PROSITE" id="PS00798">
    <property type="entry name" value="ALDOKETO_REDUCTASE_1"/>
    <property type="match status" value="1"/>
</dbReference>
<dbReference type="SUPFAM" id="SSF51430">
    <property type="entry name" value="NAD(P)-linked oxidoreductase"/>
    <property type="match status" value="1"/>
</dbReference>
<evidence type="ECO:0000313" key="7">
    <source>
        <dbReference type="Proteomes" id="UP001206331"/>
    </source>
</evidence>
<comment type="caution">
    <text evidence="6">The sequence shown here is derived from an EMBL/GenBank/DDBJ whole genome shotgun (WGS) entry which is preliminary data.</text>
</comment>
<dbReference type="InterPro" id="IPR023210">
    <property type="entry name" value="NADP_OxRdtase_dom"/>
</dbReference>
<evidence type="ECO:0000256" key="1">
    <source>
        <dbReference type="ARBA" id="ARBA00007905"/>
    </source>
</evidence>
<evidence type="ECO:0000313" key="6">
    <source>
        <dbReference type="EMBL" id="MCQ9630186.1"/>
    </source>
</evidence>
<dbReference type="InterPro" id="IPR029058">
    <property type="entry name" value="AB_hydrolase_fold"/>
</dbReference>
<keyword evidence="3" id="KW-0560">Oxidoreductase</keyword>
<dbReference type="InterPro" id="IPR036812">
    <property type="entry name" value="NAD(P)_OxRdtase_dom_sf"/>
</dbReference>